<organism evidence="1 2">
    <name type="scientific">Hyaloscypha variabilis (strain UAMH 11265 / GT02V1 / F)</name>
    <name type="common">Meliniomyces variabilis</name>
    <dbReference type="NCBI Taxonomy" id="1149755"/>
    <lineage>
        <taxon>Eukaryota</taxon>
        <taxon>Fungi</taxon>
        <taxon>Dikarya</taxon>
        <taxon>Ascomycota</taxon>
        <taxon>Pezizomycotina</taxon>
        <taxon>Leotiomycetes</taxon>
        <taxon>Helotiales</taxon>
        <taxon>Hyaloscyphaceae</taxon>
        <taxon>Hyaloscypha</taxon>
        <taxon>Hyaloscypha variabilis</taxon>
    </lineage>
</organism>
<dbReference type="Proteomes" id="UP000235786">
    <property type="component" value="Unassembled WGS sequence"/>
</dbReference>
<dbReference type="PANTHER" id="PTHR24148">
    <property type="entry name" value="ANKYRIN REPEAT DOMAIN-CONTAINING PROTEIN 39 HOMOLOG-RELATED"/>
    <property type="match status" value="1"/>
</dbReference>
<protein>
    <recommendedName>
        <fullName evidence="3">Heterokaryon incompatibility domain-containing protein</fullName>
    </recommendedName>
</protein>
<dbReference type="PANTHER" id="PTHR24148:SF64">
    <property type="entry name" value="HETEROKARYON INCOMPATIBILITY DOMAIN-CONTAINING PROTEIN"/>
    <property type="match status" value="1"/>
</dbReference>
<proteinExistence type="predicted"/>
<dbReference type="InterPro" id="IPR052895">
    <property type="entry name" value="HetReg/Transcr_Mod"/>
</dbReference>
<evidence type="ECO:0000313" key="1">
    <source>
        <dbReference type="EMBL" id="PMD42916.1"/>
    </source>
</evidence>
<reference evidence="1 2" key="1">
    <citation type="submission" date="2016-04" db="EMBL/GenBank/DDBJ databases">
        <title>A degradative enzymes factory behind the ericoid mycorrhizal symbiosis.</title>
        <authorList>
            <consortium name="DOE Joint Genome Institute"/>
            <person name="Martino E."/>
            <person name="Morin E."/>
            <person name="Grelet G."/>
            <person name="Kuo A."/>
            <person name="Kohler A."/>
            <person name="Daghino S."/>
            <person name="Barry K."/>
            <person name="Choi C."/>
            <person name="Cichocki N."/>
            <person name="Clum A."/>
            <person name="Copeland A."/>
            <person name="Hainaut M."/>
            <person name="Haridas S."/>
            <person name="Labutti K."/>
            <person name="Lindquist E."/>
            <person name="Lipzen A."/>
            <person name="Khouja H.-R."/>
            <person name="Murat C."/>
            <person name="Ohm R."/>
            <person name="Olson A."/>
            <person name="Spatafora J."/>
            <person name="Veneault-Fourrey C."/>
            <person name="Henrissat B."/>
            <person name="Grigoriev I."/>
            <person name="Martin F."/>
            <person name="Perotto S."/>
        </authorList>
    </citation>
    <scope>NUCLEOTIDE SEQUENCE [LARGE SCALE GENOMIC DNA]</scope>
    <source>
        <strain evidence="1 2">F</strain>
    </source>
</reference>
<dbReference type="EMBL" id="KZ613942">
    <property type="protein sequence ID" value="PMD42916.1"/>
    <property type="molecule type" value="Genomic_DNA"/>
</dbReference>
<keyword evidence="2" id="KW-1185">Reference proteome</keyword>
<evidence type="ECO:0008006" key="3">
    <source>
        <dbReference type="Google" id="ProtNLM"/>
    </source>
</evidence>
<dbReference type="Pfam" id="PF26639">
    <property type="entry name" value="Het-6_barrel"/>
    <property type="match status" value="1"/>
</dbReference>
<feature type="non-terminal residue" evidence="1">
    <location>
        <position position="75"/>
    </location>
</feature>
<dbReference type="AlphaFoldDB" id="A0A2J6RWM5"/>
<evidence type="ECO:0000313" key="2">
    <source>
        <dbReference type="Proteomes" id="UP000235786"/>
    </source>
</evidence>
<sequence>SKLFRTTKHYLGLGPQILKAGDVIAVIFGAKVPFILRPEGDHYLLLGDCYIHGIMQGEAVEEWVSANPENFEDVE</sequence>
<feature type="non-terminal residue" evidence="1">
    <location>
        <position position="1"/>
    </location>
</feature>
<gene>
    <name evidence="1" type="ORF">L207DRAFT_377234</name>
</gene>
<accession>A0A2J6RWM5</accession>
<dbReference type="STRING" id="1149755.A0A2J6RWM5"/>
<dbReference type="OrthoDB" id="2157530at2759"/>
<name>A0A2J6RWM5_HYAVF</name>